<proteinExistence type="predicted"/>
<dbReference type="OrthoDB" id="5137249at2"/>
<keyword evidence="3 7" id="KW-0812">Transmembrane</keyword>
<dbReference type="GO" id="GO:0005886">
    <property type="term" value="C:plasma membrane"/>
    <property type="evidence" value="ECO:0007669"/>
    <property type="project" value="UniProtKB-SubCell"/>
</dbReference>
<evidence type="ECO:0000256" key="5">
    <source>
        <dbReference type="ARBA" id="ARBA00023136"/>
    </source>
</evidence>
<evidence type="ECO:0000256" key="3">
    <source>
        <dbReference type="ARBA" id="ARBA00022692"/>
    </source>
</evidence>
<reference evidence="9 10" key="1">
    <citation type="journal article" date="2019" name="Int. J. Syst. Evol. Microbiol.">
        <title>Lactobacillus salitolerans sp. nov., a novel lactic acid bacterium isolated from spent mushroom substrates.</title>
        <authorList>
            <person name="Tohno M."/>
            <person name="Tanizawa Y."/>
            <person name="Kojima Y."/>
            <person name="Sakamoto M."/>
            <person name="Nakamura Y."/>
            <person name="Ohkuma M."/>
            <person name="Kobayashi H."/>
        </authorList>
    </citation>
    <scope>NUCLEOTIDE SEQUENCE [LARGE SCALE GENOMIC DNA]</scope>
    <source>
        <strain evidence="9 10">YK43</strain>
    </source>
</reference>
<keyword evidence="5 7" id="KW-0472">Membrane</keyword>
<dbReference type="InterPro" id="IPR038766">
    <property type="entry name" value="Membrane_comp_ABC_pdt"/>
</dbReference>
<keyword evidence="10" id="KW-1185">Reference proteome</keyword>
<evidence type="ECO:0000256" key="6">
    <source>
        <dbReference type="SAM" id="MobiDB-lite"/>
    </source>
</evidence>
<feature type="compositionally biased region" description="Basic and acidic residues" evidence="6">
    <location>
        <begin position="239"/>
        <end position="251"/>
    </location>
</feature>
<sequence length="911" mass="102359">MKKTYLKSTFREIRFASGRFIAITLIIFMGVLLFVGVKSVGPDLTTSAQNEIEANNMSDLQVISTGGLTQADKKAVEKVTGVKAQLSKSLAYLEKKQGNNLQVASFSAKDRQNRLIVTKGHLPQSSGQVVIDQKLSASYSLGLTVNLKSRDLKKTRYQVVGYVKSPLYIANNERGTTTVGDGQVDGFAYLPEADFTTAAYTHMYLTFANLKGKTYSAQDYKKTLRQDMTRVEQVFERRRSERQSELQKIADQKSAPARRKLTDQQQKLDQGKRQLAQGKSELLQQEQQLNQQSEQLAAQVGEEQAQLQLASARQQIAQQKQQLDAQEQQLQSSQQKLTAGQKKLTKQTKVDKPMYLENKRSDLPGFNDYASLSDRIDAIANIFPVFFFLIAILITFTTMTRMITENRREIGTLLSLGYRKTEISIKYILYALLTVVIGGAAGVVVGAKLLPPVVFQLMGSMYIFTDYVSNYYGYLIWLSLCAALAATLGSAILVLMRDLREKPVELLAQKAPKAGKRIWLERLTPLWKKLTFTQKMTARNLLRYKSRMFLTIFGIAGCTGLMLAGFGLNDSIPAPGTKQYTEINQYQALVTLKAKAGTDQRKSVTKALNDDRQVTGELPLHSEQVTFRKKKASNQTATLSVVQHPAQLDRYISLNDAKTKEKQRVPQSGAIVSQRLAQAYGLHRGDKLHFEDEKGHEYTIKLAKLTENYVGHNVYLSADYYAQVTGKRPKINAYLVKTKQQTKHQQTELADKLTDTQAVLNTTYTRTLRAKLEKSVSGMNSVVLIFIVLSGTLAFVVLYNLTNINISERRRELATFKVLGFFDREVTMVIVRENIIFTLFGIVLGFAIGWLLNWFILAYASSNMMVFPVVIKWPGYVISAVMTLFFSAFVMFVTHRKLQNVDMIGALNASE</sequence>
<feature type="transmembrane region" description="Helical" evidence="7">
    <location>
        <begin position="427"/>
        <end position="451"/>
    </location>
</feature>
<feature type="domain" description="ABC3 transporter permease C-terminal" evidence="8">
    <location>
        <begin position="785"/>
        <end position="897"/>
    </location>
</feature>
<evidence type="ECO:0000256" key="1">
    <source>
        <dbReference type="ARBA" id="ARBA00004651"/>
    </source>
</evidence>
<feature type="transmembrane region" description="Helical" evidence="7">
    <location>
        <begin position="835"/>
        <end position="861"/>
    </location>
</feature>
<dbReference type="RefSeq" id="WP_124975476.1">
    <property type="nucleotide sequence ID" value="NZ_BFFP01000008.1"/>
</dbReference>
<comment type="subcellular location">
    <subcellularLocation>
        <location evidence="1">Cell membrane</location>
        <topology evidence="1">Multi-pass membrane protein</topology>
    </subcellularLocation>
</comment>
<evidence type="ECO:0000256" key="2">
    <source>
        <dbReference type="ARBA" id="ARBA00022475"/>
    </source>
</evidence>
<feature type="transmembrane region" description="Helical" evidence="7">
    <location>
        <begin position="378"/>
        <end position="399"/>
    </location>
</feature>
<feature type="transmembrane region" description="Helical" evidence="7">
    <location>
        <begin position="548"/>
        <end position="568"/>
    </location>
</feature>
<dbReference type="Proteomes" id="UP000286848">
    <property type="component" value="Unassembled WGS sequence"/>
</dbReference>
<evidence type="ECO:0000256" key="4">
    <source>
        <dbReference type="ARBA" id="ARBA00022989"/>
    </source>
</evidence>
<dbReference type="Pfam" id="PF02687">
    <property type="entry name" value="FtsX"/>
    <property type="match status" value="2"/>
</dbReference>
<evidence type="ECO:0000313" key="10">
    <source>
        <dbReference type="Proteomes" id="UP000286848"/>
    </source>
</evidence>
<gene>
    <name evidence="9" type="ORF">LFYK43_07040</name>
</gene>
<dbReference type="PANTHER" id="PTHR30287">
    <property type="entry name" value="MEMBRANE COMPONENT OF PREDICTED ABC SUPERFAMILY METABOLITE UPTAKE TRANSPORTER"/>
    <property type="match status" value="1"/>
</dbReference>
<evidence type="ECO:0000313" key="9">
    <source>
        <dbReference type="EMBL" id="GBG94245.1"/>
    </source>
</evidence>
<feature type="domain" description="ABC3 transporter permease C-terminal" evidence="8">
    <location>
        <begin position="381"/>
        <end position="496"/>
    </location>
</feature>
<feature type="transmembrane region" description="Helical" evidence="7">
    <location>
        <begin position="471"/>
        <end position="496"/>
    </location>
</feature>
<dbReference type="AlphaFoldDB" id="A0A401IRW6"/>
<feature type="transmembrane region" description="Helical" evidence="7">
    <location>
        <begin position="873"/>
        <end position="893"/>
    </location>
</feature>
<keyword evidence="4 7" id="KW-1133">Transmembrane helix</keyword>
<name>A0A401IRW6_9LACO</name>
<feature type="transmembrane region" description="Helical" evidence="7">
    <location>
        <begin position="782"/>
        <end position="801"/>
    </location>
</feature>
<dbReference type="PANTHER" id="PTHR30287:SF1">
    <property type="entry name" value="INNER MEMBRANE PROTEIN"/>
    <property type="match status" value="1"/>
</dbReference>
<evidence type="ECO:0000256" key="7">
    <source>
        <dbReference type="SAM" id="Phobius"/>
    </source>
</evidence>
<accession>A0A401IRW6</accession>
<keyword evidence="2" id="KW-1003">Cell membrane</keyword>
<organism evidence="9 10">
    <name type="scientific">Ligilactobacillus salitolerans</name>
    <dbReference type="NCBI Taxonomy" id="1808352"/>
    <lineage>
        <taxon>Bacteria</taxon>
        <taxon>Bacillati</taxon>
        <taxon>Bacillota</taxon>
        <taxon>Bacilli</taxon>
        <taxon>Lactobacillales</taxon>
        <taxon>Lactobacillaceae</taxon>
        <taxon>Ligilactobacillus</taxon>
    </lineage>
</organism>
<feature type="transmembrane region" description="Helical" evidence="7">
    <location>
        <begin position="20"/>
        <end position="37"/>
    </location>
</feature>
<protein>
    <submittedName>
        <fullName evidence="9">Antimicrobial peptide ABC transporter permease protein</fullName>
    </submittedName>
</protein>
<evidence type="ECO:0000259" key="8">
    <source>
        <dbReference type="Pfam" id="PF02687"/>
    </source>
</evidence>
<comment type="caution">
    <text evidence="9">The sequence shown here is derived from an EMBL/GenBank/DDBJ whole genome shotgun (WGS) entry which is preliminary data.</text>
</comment>
<dbReference type="InterPro" id="IPR003838">
    <property type="entry name" value="ABC3_permease_C"/>
</dbReference>
<feature type="region of interest" description="Disordered" evidence="6">
    <location>
        <begin position="239"/>
        <end position="274"/>
    </location>
</feature>
<dbReference type="EMBL" id="BFFP01000008">
    <property type="protein sequence ID" value="GBG94245.1"/>
    <property type="molecule type" value="Genomic_DNA"/>
</dbReference>